<keyword evidence="2" id="KW-1185">Reference proteome</keyword>
<dbReference type="EMBL" id="CP011129">
    <property type="protein sequence ID" value="ALN81268.1"/>
    <property type="molecule type" value="Genomic_DNA"/>
</dbReference>
<gene>
    <name evidence="1" type="ORF">LA76x_3140</name>
</gene>
<proteinExistence type="predicted"/>
<name>A0A0S2FCN3_LYSAN</name>
<dbReference type="Proteomes" id="UP000060787">
    <property type="component" value="Chromosome"/>
</dbReference>
<evidence type="ECO:0000313" key="1">
    <source>
        <dbReference type="EMBL" id="ALN81268.1"/>
    </source>
</evidence>
<organism evidence="1 2">
    <name type="scientific">Lysobacter antibioticus</name>
    <dbReference type="NCBI Taxonomy" id="84531"/>
    <lineage>
        <taxon>Bacteria</taxon>
        <taxon>Pseudomonadati</taxon>
        <taxon>Pseudomonadota</taxon>
        <taxon>Gammaproteobacteria</taxon>
        <taxon>Lysobacterales</taxon>
        <taxon>Lysobacteraceae</taxon>
        <taxon>Lysobacter</taxon>
    </lineage>
</organism>
<dbReference type="KEGG" id="lab:LA76x_3140"/>
<protein>
    <submittedName>
        <fullName evidence="1">Uncharacterized protein</fullName>
    </submittedName>
</protein>
<evidence type="ECO:0000313" key="2">
    <source>
        <dbReference type="Proteomes" id="UP000060787"/>
    </source>
</evidence>
<dbReference type="AlphaFoldDB" id="A0A0S2FCN3"/>
<sequence length="43" mass="4693">MDCGLDRRPSEHHSFKASFIDRAGATRATARASLDPSDFANVD</sequence>
<reference evidence="1 2" key="1">
    <citation type="journal article" date="2015" name="BMC Genomics">
        <title>Comparative genomics and metabolic profiling of the genus Lysobacter.</title>
        <authorList>
            <person name="de Bruijn I."/>
            <person name="Cheng X."/>
            <person name="de Jager V."/>
            <person name="Exposito R.G."/>
            <person name="Watrous J."/>
            <person name="Patel N."/>
            <person name="Postma J."/>
            <person name="Dorrestein P.C."/>
            <person name="Kobayashi D."/>
            <person name="Raaijmakers J.M."/>
        </authorList>
    </citation>
    <scope>NUCLEOTIDE SEQUENCE [LARGE SCALE GENOMIC DNA]</scope>
    <source>
        <strain evidence="1 2">76</strain>
    </source>
</reference>
<accession>A0A0S2FCN3</accession>
<dbReference type="PATRIC" id="fig|84531.8.peg.3149"/>